<comment type="catalytic activity">
    <reaction evidence="2">
        <text>2 GTP = 3',3'-c-di-GMP + 2 diphosphate</text>
        <dbReference type="Rhea" id="RHEA:24898"/>
        <dbReference type="ChEBI" id="CHEBI:33019"/>
        <dbReference type="ChEBI" id="CHEBI:37565"/>
        <dbReference type="ChEBI" id="CHEBI:58805"/>
        <dbReference type="EC" id="2.7.7.65"/>
    </reaction>
</comment>
<dbReference type="GO" id="GO:0052621">
    <property type="term" value="F:diguanylate cyclase activity"/>
    <property type="evidence" value="ECO:0007669"/>
    <property type="project" value="UniProtKB-EC"/>
</dbReference>
<organism evidence="5 6">
    <name type="scientific">Glaciecola petra</name>
    <dbReference type="NCBI Taxonomy" id="3075602"/>
    <lineage>
        <taxon>Bacteria</taxon>
        <taxon>Pseudomonadati</taxon>
        <taxon>Pseudomonadota</taxon>
        <taxon>Gammaproteobacteria</taxon>
        <taxon>Alteromonadales</taxon>
        <taxon>Alteromonadaceae</taxon>
        <taxon>Glaciecola</taxon>
    </lineage>
</organism>
<dbReference type="Proteomes" id="UP001253545">
    <property type="component" value="Unassembled WGS sequence"/>
</dbReference>
<evidence type="ECO:0000256" key="1">
    <source>
        <dbReference type="ARBA" id="ARBA00012528"/>
    </source>
</evidence>
<dbReference type="RefSeq" id="WP_311368069.1">
    <property type="nucleotide sequence ID" value="NZ_JAVRHX010000001.1"/>
</dbReference>
<keyword evidence="3" id="KW-0472">Membrane</keyword>
<keyword evidence="3" id="KW-0812">Transmembrane</keyword>
<dbReference type="EMBL" id="JAVRHX010000001">
    <property type="protein sequence ID" value="MDT0594602.1"/>
    <property type="molecule type" value="Genomic_DNA"/>
</dbReference>
<feature type="domain" description="GGDEF" evidence="4">
    <location>
        <begin position="201"/>
        <end position="329"/>
    </location>
</feature>
<feature type="transmembrane region" description="Helical" evidence="3">
    <location>
        <begin position="75"/>
        <end position="93"/>
    </location>
</feature>
<proteinExistence type="predicted"/>
<feature type="transmembrane region" description="Helical" evidence="3">
    <location>
        <begin position="138"/>
        <end position="156"/>
    </location>
</feature>
<dbReference type="CDD" id="cd01949">
    <property type="entry name" value="GGDEF"/>
    <property type="match status" value="1"/>
</dbReference>
<evidence type="ECO:0000256" key="3">
    <source>
        <dbReference type="SAM" id="Phobius"/>
    </source>
</evidence>
<comment type="caution">
    <text evidence="5">The sequence shown here is derived from an EMBL/GenBank/DDBJ whole genome shotgun (WGS) entry which is preliminary data.</text>
</comment>
<gene>
    <name evidence="5" type="ORF">RM552_07080</name>
</gene>
<dbReference type="NCBIfam" id="TIGR00254">
    <property type="entry name" value="GGDEF"/>
    <property type="match status" value="1"/>
</dbReference>
<accession>A0ABU2ZPQ6</accession>
<feature type="transmembrane region" description="Helical" evidence="3">
    <location>
        <begin position="44"/>
        <end position="69"/>
    </location>
</feature>
<protein>
    <recommendedName>
        <fullName evidence="1">diguanylate cyclase</fullName>
        <ecNumber evidence="1">2.7.7.65</ecNumber>
    </recommendedName>
</protein>
<evidence type="ECO:0000256" key="2">
    <source>
        <dbReference type="ARBA" id="ARBA00034247"/>
    </source>
</evidence>
<name>A0ABU2ZPQ6_9ALTE</name>
<dbReference type="PANTHER" id="PTHR45138:SF9">
    <property type="entry name" value="DIGUANYLATE CYCLASE DGCM-RELATED"/>
    <property type="match status" value="1"/>
</dbReference>
<dbReference type="SUPFAM" id="SSF55073">
    <property type="entry name" value="Nucleotide cyclase"/>
    <property type="match status" value="1"/>
</dbReference>
<feature type="transmembrane region" description="Helical" evidence="3">
    <location>
        <begin position="15"/>
        <end position="37"/>
    </location>
</feature>
<evidence type="ECO:0000313" key="5">
    <source>
        <dbReference type="EMBL" id="MDT0594602.1"/>
    </source>
</evidence>
<sequence length="329" mass="37509">MYKHLIFDKVKRQPLVYRLTIFIALFIALPCIPTTFIRIGQQNWLLASVDGAIAVFCFAVAYCVMKQIWQELMPSALSALIALGVLAVVVFGGQEHLFYIFPACIAWYLLSKPAIGLSIAIGINIAILPIILNYDKEFLIAFYVAMLPFILLLFCSSKTLHSHHTRINNLATIDYLTQAGNRRLFQQDLDNNIRNNERHNIPCCLILLDMDHFKALNDEYGHNIGDKVLVSVAKLTQQRLRRSDSLYRLGGEEFAIILSHSNLKEAVLAAKDLKRYIDAEQDSFLPAFTVSYGVSQYRKEESAEDWLMRTDKALYESKEMGRDRITVTH</sequence>
<keyword evidence="5" id="KW-0548">Nucleotidyltransferase</keyword>
<evidence type="ECO:0000313" key="6">
    <source>
        <dbReference type="Proteomes" id="UP001253545"/>
    </source>
</evidence>
<dbReference type="InterPro" id="IPR043128">
    <property type="entry name" value="Rev_trsase/Diguanyl_cyclase"/>
</dbReference>
<dbReference type="EC" id="2.7.7.65" evidence="1"/>
<feature type="transmembrane region" description="Helical" evidence="3">
    <location>
        <begin position="105"/>
        <end position="132"/>
    </location>
</feature>
<evidence type="ECO:0000259" key="4">
    <source>
        <dbReference type="PROSITE" id="PS50887"/>
    </source>
</evidence>
<dbReference type="PANTHER" id="PTHR45138">
    <property type="entry name" value="REGULATORY COMPONENTS OF SENSORY TRANSDUCTION SYSTEM"/>
    <property type="match status" value="1"/>
</dbReference>
<dbReference type="SMART" id="SM00267">
    <property type="entry name" value="GGDEF"/>
    <property type="match status" value="1"/>
</dbReference>
<dbReference type="InterPro" id="IPR029787">
    <property type="entry name" value="Nucleotide_cyclase"/>
</dbReference>
<keyword evidence="3" id="KW-1133">Transmembrane helix</keyword>
<dbReference type="PROSITE" id="PS50887">
    <property type="entry name" value="GGDEF"/>
    <property type="match status" value="1"/>
</dbReference>
<reference evidence="5 6" key="1">
    <citation type="submission" date="2023-09" db="EMBL/GenBank/DDBJ databases">
        <authorList>
            <person name="Rey-Velasco X."/>
        </authorList>
    </citation>
    <scope>NUCLEOTIDE SEQUENCE [LARGE SCALE GENOMIC DNA]</scope>
    <source>
        <strain evidence="5 6">P117</strain>
    </source>
</reference>
<keyword evidence="6" id="KW-1185">Reference proteome</keyword>
<dbReference type="InterPro" id="IPR050469">
    <property type="entry name" value="Diguanylate_Cyclase"/>
</dbReference>
<keyword evidence="5" id="KW-0808">Transferase</keyword>
<dbReference type="Gene3D" id="3.30.70.270">
    <property type="match status" value="1"/>
</dbReference>
<dbReference type="Pfam" id="PF00990">
    <property type="entry name" value="GGDEF"/>
    <property type="match status" value="1"/>
</dbReference>
<dbReference type="InterPro" id="IPR000160">
    <property type="entry name" value="GGDEF_dom"/>
</dbReference>